<dbReference type="PROSITE" id="PS51352">
    <property type="entry name" value="THIOREDOXIN_2"/>
    <property type="match status" value="1"/>
</dbReference>
<sequence length="459" mass="51867">MKQRTILPFAALCCCLIACQTNKKQDETPSTVHLKGQFLNVGKDVVRMSYNGASSLLGDSRDIVLQIDSEGNVDTTIVLTEPSYFNVGRNTIYLTPGDDLTFKISEKSTDAEFQGKGAEANTYMKDRLFPKSGSFLQAGENVKEDLASTMKVVDSLAQVRMLKLEALTNVSDEFKKLETARIKADVVNSWIYYANYSKLFAEVKNRDEMMAKWDEFTTSIAPQISPKIQEFLSEELLDVAVIRDVLSNHLDSALNEKWFKGITLPVRTQELFASSKLINELRMGDVSEEALEKARTFLQTVQNKDFAIEVEGKITQNMRLLPGQPAIDLELTDVSGNAKKLSDFKGKLIYVDLWATWCGPCLQEAPFFEKVSQKYVGKDIVFVPVSTDRTREPWLTFLKEHKKELEQFHSADMAMRDGWLLYGIPRFILIDKNFNIINAFAPRPSDEATIALIDSWLAK</sequence>
<dbReference type="OrthoDB" id="1098640at2"/>
<dbReference type="GO" id="GO:0016491">
    <property type="term" value="F:oxidoreductase activity"/>
    <property type="evidence" value="ECO:0007669"/>
    <property type="project" value="InterPro"/>
</dbReference>
<reference evidence="2 3" key="1">
    <citation type="submission" date="2018-11" db="EMBL/GenBank/DDBJ databases">
        <title>Genomes From Bacteria Associated with the Canine Oral Cavity: a Test Case for Automated Genome-Based Taxonomic Assignment.</title>
        <authorList>
            <person name="Coil D.A."/>
            <person name="Jospin G."/>
            <person name="Darling A.E."/>
            <person name="Wallis C."/>
            <person name="Davis I.J."/>
            <person name="Harris S."/>
            <person name="Eisen J.A."/>
            <person name="Holcombe L.J."/>
            <person name="O'Flynn C."/>
        </authorList>
    </citation>
    <scope>NUCLEOTIDE SEQUENCE [LARGE SCALE GENOMIC DNA]</scope>
    <source>
        <strain evidence="2 3">OH2617_COT-023</strain>
    </source>
</reference>
<dbReference type="InterPro" id="IPR013766">
    <property type="entry name" value="Thioredoxin_domain"/>
</dbReference>
<evidence type="ECO:0000259" key="1">
    <source>
        <dbReference type="PROSITE" id="PS51352"/>
    </source>
</evidence>
<dbReference type="SUPFAM" id="SSF52833">
    <property type="entry name" value="Thioredoxin-like"/>
    <property type="match status" value="1"/>
</dbReference>
<feature type="domain" description="Thioredoxin" evidence="1">
    <location>
        <begin position="320"/>
        <end position="458"/>
    </location>
</feature>
<comment type="caution">
    <text evidence="2">The sequence shown here is derived from an EMBL/GenBank/DDBJ whole genome shotgun (WGS) entry which is preliminary data.</text>
</comment>
<dbReference type="RefSeq" id="WP_124750316.1">
    <property type="nucleotide sequence ID" value="NZ_RQYS01000001.1"/>
</dbReference>
<dbReference type="InterPro" id="IPR013740">
    <property type="entry name" value="Redoxin"/>
</dbReference>
<dbReference type="EMBL" id="RQYS01000001">
    <property type="protein sequence ID" value="RRD63172.1"/>
    <property type="molecule type" value="Genomic_DNA"/>
</dbReference>
<dbReference type="AlphaFoldDB" id="A0A3P1XWG1"/>
<organism evidence="2 3">
    <name type="scientific">Tannerella forsythia</name>
    <name type="common">Bacteroides forsythus</name>
    <dbReference type="NCBI Taxonomy" id="28112"/>
    <lineage>
        <taxon>Bacteria</taxon>
        <taxon>Pseudomonadati</taxon>
        <taxon>Bacteroidota</taxon>
        <taxon>Bacteroidia</taxon>
        <taxon>Bacteroidales</taxon>
        <taxon>Tannerellaceae</taxon>
        <taxon>Tannerella</taxon>
    </lineage>
</organism>
<protein>
    <submittedName>
        <fullName evidence="2">TlpA family protein disulfide reductase</fullName>
    </submittedName>
</protein>
<dbReference type="PANTHER" id="PTHR42852">
    <property type="entry name" value="THIOL:DISULFIDE INTERCHANGE PROTEIN DSBE"/>
    <property type="match status" value="1"/>
</dbReference>
<accession>A0A3P1XWG1</accession>
<dbReference type="Proteomes" id="UP000278609">
    <property type="component" value="Unassembled WGS sequence"/>
</dbReference>
<dbReference type="PANTHER" id="PTHR42852:SF13">
    <property type="entry name" value="PROTEIN DIPZ"/>
    <property type="match status" value="1"/>
</dbReference>
<dbReference type="InterPro" id="IPR036249">
    <property type="entry name" value="Thioredoxin-like_sf"/>
</dbReference>
<evidence type="ECO:0000313" key="3">
    <source>
        <dbReference type="Proteomes" id="UP000278609"/>
    </source>
</evidence>
<dbReference type="CDD" id="cd02966">
    <property type="entry name" value="TlpA_like_family"/>
    <property type="match status" value="1"/>
</dbReference>
<dbReference type="InterPro" id="IPR050553">
    <property type="entry name" value="Thioredoxin_ResA/DsbE_sf"/>
</dbReference>
<gene>
    <name evidence="2" type="ORF">EII40_00475</name>
</gene>
<name>A0A3P1XWG1_TANFO</name>
<dbReference type="Pfam" id="PF08534">
    <property type="entry name" value="Redoxin"/>
    <property type="match status" value="1"/>
</dbReference>
<proteinExistence type="predicted"/>
<evidence type="ECO:0000313" key="2">
    <source>
        <dbReference type="EMBL" id="RRD63172.1"/>
    </source>
</evidence>
<dbReference type="Gene3D" id="3.40.30.10">
    <property type="entry name" value="Glutaredoxin"/>
    <property type="match status" value="1"/>
</dbReference>